<feature type="disulfide bond" evidence="9">
    <location>
        <begin position="153"/>
        <end position="170"/>
    </location>
</feature>
<feature type="domain" description="Laminin EGF-like" evidence="12">
    <location>
        <begin position="45"/>
        <end position="102"/>
    </location>
</feature>
<keyword evidence="11" id="KW-0812">Transmembrane</keyword>
<evidence type="ECO:0000256" key="7">
    <source>
        <dbReference type="ARBA" id="ARBA00023180"/>
    </source>
</evidence>
<evidence type="ECO:0000256" key="2">
    <source>
        <dbReference type="ARBA" id="ARBA00022525"/>
    </source>
</evidence>
<reference evidence="13" key="2">
    <citation type="submission" date="2025-09" db="UniProtKB">
        <authorList>
            <consortium name="Ensembl"/>
        </authorList>
    </citation>
    <scope>IDENTIFICATION</scope>
</reference>
<proteinExistence type="predicted"/>
<feature type="disulfide bond" evidence="9">
    <location>
        <begin position="103"/>
        <end position="115"/>
    </location>
</feature>
<protein>
    <recommendedName>
        <fullName evidence="12">Laminin EGF-like domain-containing protein</fullName>
    </recommendedName>
</protein>
<dbReference type="PRINTS" id="PR00011">
    <property type="entry name" value="EGFLAMININ"/>
</dbReference>
<dbReference type="Proteomes" id="UP000694410">
    <property type="component" value="Unplaced"/>
</dbReference>
<dbReference type="InterPro" id="IPR056558">
    <property type="entry name" value="LAMB1-4_helical"/>
</dbReference>
<dbReference type="Pfam" id="PF24999">
    <property type="entry name" value="LAMB4"/>
    <property type="match status" value="1"/>
</dbReference>
<dbReference type="SUPFAM" id="SSF57196">
    <property type="entry name" value="EGF/Laminin"/>
    <property type="match status" value="3"/>
</dbReference>
<dbReference type="PROSITE" id="PS01248">
    <property type="entry name" value="EGF_LAM_1"/>
    <property type="match status" value="3"/>
</dbReference>
<comment type="caution">
    <text evidence="9">Lacks conserved residue(s) required for the propagation of feature annotation.</text>
</comment>
<dbReference type="Pfam" id="PF23219">
    <property type="entry name" value="LAMB1"/>
    <property type="match status" value="1"/>
</dbReference>
<dbReference type="PROSITE" id="PS50027">
    <property type="entry name" value="EGF_LAM_2"/>
    <property type="match status" value="3"/>
</dbReference>
<keyword evidence="11" id="KW-1133">Transmembrane helix</keyword>
<keyword evidence="5" id="KW-0175">Coiled coil</keyword>
<evidence type="ECO:0000256" key="3">
    <source>
        <dbReference type="ARBA" id="ARBA00022530"/>
    </source>
</evidence>
<name>A0A8C0VD20_CYACU</name>
<feature type="disulfide bond" evidence="9">
    <location>
        <begin position="124"/>
        <end position="133"/>
    </location>
</feature>
<feature type="disulfide bond" evidence="9">
    <location>
        <begin position="105"/>
        <end position="122"/>
    </location>
</feature>
<feature type="disulfide bond" evidence="9">
    <location>
        <begin position="75"/>
        <end position="84"/>
    </location>
</feature>
<dbReference type="PANTHER" id="PTHR10574:SF406">
    <property type="entry name" value="LAMININ SUBUNIT ALPHA 5"/>
    <property type="match status" value="1"/>
</dbReference>
<dbReference type="FunFam" id="2.10.25.10:FF:000011">
    <property type="entry name" value="Cadherin EGF LAG seven-pass G-type receptor"/>
    <property type="match status" value="1"/>
</dbReference>
<dbReference type="Ensembl" id="ENSCCET00000030077.1">
    <property type="protein sequence ID" value="ENSCCEP00000019826.1"/>
    <property type="gene ID" value="ENSCCEG00000017957.1"/>
</dbReference>
<feature type="disulfide bond" evidence="9">
    <location>
        <begin position="172"/>
        <end position="181"/>
    </location>
</feature>
<dbReference type="GO" id="GO:0009887">
    <property type="term" value="P:animal organ morphogenesis"/>
    <property type="evidence" value="ECO:0007669"/>
    <property type="project" value="TreeGrafter"/>
</dbReference>
<feature type="domain" description="Laminin EGF-like" evidence="12">
    <location>
        <begin position="151"/>
        <end position="197"/>
    </location>
</feature>
<evidence type="ECO:0000259" key="12">
    <source>
        <dbReference type="PROSITE" id="PS50027"/>
    </source>
</evidence>
<evidence type="ECO:0000313" key="14">
    <source>
        <dbReference type="Proteomes" id="UP000694410"/>
    </source>
</evidence>
<evidence type="ECO:0000256" key="6">
    <source>
        <dbReference type="ARBA" id="ARBA00023157"/>
    </source>
</evidence>
<evidence type="ECO:0000256" key="10">
    <source>
        <dbReference type="SAM" id="MobiDB-lite"/>
    </source>
</evidence>
<evidence type="ECO:0000256" key="8">
    <source>
        <dbReference type="ARBA" id="ARBA00023292"/>
    </source>
</evidence>
<sequence length="694" mass="76737">MCMRLNMFKVTKSTATAWALYPVLIVHQLSILLSAVVIVLLFPGCICNLAGVRPAMCPGGDAACLCDPATGACPCLPNVLGATCDQCVSGYWDLASGKGCQTCDCDPKNSQSNQCNQLTGQCPCKPGYSGRCCNECEENYFGNPQMYCVSCECNLEGTRQPTCDKATGMCNCRAGVTGRLCDQCGRGFEKDFPSCRQCHLCFDQWDTEIAALAQTVQGLMRFAAKLEDKGGRMPSCDMRFKAFEDAISETERILRHPVLSLEALSGIRDFQSYLQQKVAQMDPLHSFPFEFPDLNKGIEDIGEEADLVFGLLQQKIYLHQSFQYLNLKDAISNIRKHSEVSLLAEQKTRGTTPVVRHSEKTRNDALAMLDHQVLNASSVLQQLKIIKSPAIQNLNEKICGVPGDQPCATAACGGALCQDSHGLRQCGGPDCTGALPISSEAFRKAEETAVLLNNLTTQLQEPENQVESVRKMAEDSKLKGSRFNGQLEMAMSQIEADGEITKGFIRKVKDFLLDESAPPEDIEKVANYVLQINLPLTPQELTRMLDKLQSIMNHCEKYKLNNKRNIKKEDAQTLLVEAQEADKAAKALLPVEEINNKFKNVVKSQEHSKNTIMKLNEEIQAIRTQISQAENQVNQTNDKLNDLSAKQTEMEDESATWQAKMLMNKNQAKKARAEAEAAHKRAQNIDNVSPSVTY</sequence>
<keyword evidence="7" id="KW-0325">Glycoprotein</keyword>
<evidence type="ECO:0000256" key="11">
    <source>
        <dbReference type="SAM" id="Phobius"/>
    </source>
</evidence>
<dbReference type="AlphaFoldDB" id="A0A8C0VD20"/>
<keyword evidence="3" id="KW-0272">Extracellular matrix</keyword>
<feature type="disulfide bond" evidence="9">
    <location>
        <begin position="151"/>
        <end position="163"/>
    </location>
</feature>
<dbReference type="FunFam" id="2.10.25.10:FF:000101">
    <property type="entry name" value="Laminin subunit beta 1"/>
    <property type="match status" value="1"/>
</dbReference>
<accession>A0A8C0VD20</accession>
<evidence type="ECO:0000313" key="13">
    <source>
        <dbReference type="Ensembl" id="ENSCCEP00000019826.1"/>
    </source>
</evidence>
<organism evidence="13 14">
    <name type="scientific">Cyanistes caeruleus</name>
    <name type="common">Eurasian blue tit</name>
    <name type="synonym">Parus caeruleus</name>
    <dbReference type="NCBI Taxonomy" id="156563"/>
    <lineage>
        <taxon>Eukaryota</taxon>
        <taxon>Metazoa</taxon>
        <taxon>Chordata</taxon>
        <taxon>Craniata</taxon>
        <taxon>Vertebrata</taxon>
        <taxon>Euteleostomi</taxon>
        <taxon>Archelosauria</taxon>
        <taxon>Archosauria</taxon>
        <taxon>Dinosauria</taxon>
        <taxon>Saurischia</taxon>
        <taxon>Theropoda</taxon>
        <taxon>Coelurosauria</taxon>
        <taxon>Aves</taxon>
        <taxon>Neognathae</taxon>
        <taxon>Neoaves</taxon>
        <taxon>Telluraves</taxon>
        <taxon>Australaves</taxon>
        <taxon>Passeriformes</taxon>
        <taxon>Paridae</taxon>
        <taxon>Cyanistes</taxon>
    </lineage>
</organism>
<evidence type="ECO:0000256" key="9">
    <source>
        <dbReference type="PROSITE-ProRule" id="PRU00460"/>
    </source>
</evidence>
<keyword evidence="2" id="KW-0964">Secreted</keyword>
<feature type="region of interest" description="Disordered" evidence="10">
    <location>
        <begin position="669"/>
        <end position="694"/>
    </location>
</feature>
<evidence type="ECO:0000256" key="4">
    <source>
        <dbReference type="ARBA" id="ARBA00022737"/>
    </source>
</evidence>
<evidence type="ECO:0000256" key="1">
    <source>
        <dbReference type="ARBA" id="ARBA00004498"/>
    </source>
</evidence>
<dbReference type="CDD" id="cd00055">
    <property type="entry name" value="EGF_Lam"/>
    <property type="match status" value="3"/>
</dbReference>
<dbReference type="InterPro" id="IPR056860">
    <property type="entry name" value="LAMB4_dom"/>
</dbReference>
<dbReference type="FunFam" id="2.10.25.10:FF:000135">
    <property type="entry name" value="Laminin subunit beta 4"/>
    <property type="match status" value="1"/>
</dbReference>
<feature type="compositionally biased region" description="Polar residues" evidence="10">
    <location>
        <begin position="684"/>
        <end position="694"/>
    </location>
</feature>
<evidence type="ECO:0000256" key="5">
    <source>
        <dbReference type="ARBA" id="ARBA00023054"/>
    </source>
</evidence>
<dbReference type="GO" id="GO:0009888">
    <property type="term" value="P:tissue development"/>
    <property type="evidence" value="ECO:0007669"/>
    <property type="project" value="TreeGrafter"/>
</dbReference>
<keyword evidence="8 9" id="KW-0424">Laminin EGF-like domain</keyword>
<comment type="subcellular location">
    <subcellularLocation>
        <location evidence="1">Secreted</location>
        <location evidence="1">Extracellular space</location>
        <location evidence="1">Extracellular matrix</location>
    </subcellularLocation>
</comment>
<reference evidence="13" key="1">
    <citation type="submission" date="2025-08" db="UniProtKB">
        <authorList>
            <consortium name="Ensembl"/>
        </authorList>
    </citation>
    <scope>IDENTIFICATION</scope>
</reference>
<dbReference type="SMART" id="SM00180">
    <property type="entry name" value="EGF_Lam"/>
    <property type="match status" value="3"/>
</dbReference>
<dbReference type="Gene3D" id="2.10.25.10">
    <property type="entry name" value="Laminin"/>
    <property type="match status" value="3"/>
</dbReference>
<feature type="domain" description="Laminin EGF-like" evidence="12">
    <location>
        <begin position="103"/>
        <end position="150"/>
    </location>
</feature>
<keyword evidence="4" id="KW-0677">Repeat</keyword>
<dbReference type="InterPro" id="IPR002049">
    <property type="entry name" value="LE_dom"/>
</dbReference>
<keyword evidence="11" id="KW-0472">Membrane</keyword>
<dbReference type="InterPro" id="IPR050440">
    <property type="entry name" value="Laminin/Netrin_ECM"/>
</dbReference>
<keyword evidence="6 9" id="KW-1015">Disulfide bond</keyword>
<dbReference type="PANTHER" id="PTHR10574">
    <property type="entry name" value="NETRIN/LAMININ-RELATED"/>
    <property type="match status" value="1"/>
</dbReference>
<dbReference type="Pfam" id="PF00053">
    <property type="entry name" value="EGF_laminin"/>
    <property type="match status" value="3"/>
</dbReference>
<feature type="transmembrane region" description="Helical" evidence="11">
    <location>
        <begin position="20"/>
        <end position="42"/>
    </location>
</feature>
<keyword evidence="14" id="KW-1185">Reference proteome</keyword>